<evidence type="ECO:0000259" key="3">
    <source>
        <dbReference type="SMART" id="SM00672"/>
    </source>
</evidence>
<dbReference type="Pfam" id="PF05686">
    <property type="entry name" value="Glyco_transf_90"/>
    <property type="match status" value="1"/>
</dbReference>
<dbReference type="PANTHER" id="PTHR12203">
    <property type="entry name" value="KDEL LYS-ASP-GLU-LEU CONTAINING - RELATED"/>
    <property type="match status" value="1"/>
</dbReference>
<dbReference type="InterPro" id="IPR006598">
    <property type="entry name" value="CAP10"/>
</dbReference>
<comment type="similarity">
    <text evidence="1">Belongs to the glycosyltransferase 90 family.</text>
</comment>
<evidence type="ECO:0000313" key="5">
    <source>
        <dbReference type="Proteomes" id="UP001054857"/>
    </source>
</evidence>
<dbReference type="PANTHER" id="PTHR12203:SF35">
    <property type="entry name" value="PROTEIN O-GLUCOSYLTRANSFERASE 1"/>
    <property type="match status" value="1"/>
</dbReference>
<dbReference type="Proteomes" id="UP001054857">
    <property type="component" value="Unassembled WGS sequence"/>
</dbReference>
<keyword evidence="2" id="KW-0808">Transferase</keyword>
<name>A0AAD3DQW9_9CHLO</name>
<feature type="non-terminal residue" evidence="4">
    <location>
        <position position="251"/>
    </location>
</feature>
<reference evidence="4 5" key="1">
    <citation type="journal article" date="2021" name="Sci. Rep.">
        <title>Genome sequencing of the multicellular alga Astrephomene provides insights into convergent evolution of germ-soma differentiation.</title>
        <authorList>
            <person name="Yamashita S."/>
            <person name="Yamamoto K."/>
            <person name="Matsuzaki R."/>
            <person name="Suzuki S."/>
            <person name="Yamaguchi H."/>
            <person name="Hirooka S."/>
            <person name="Minakuchi Y."/>
            <person name="Miyagishima S."/>
            <person name="Kawachi M."/>
            <person name="Toyoda A."/>
            <person name="Nozaki H."/>
        </authorList>
    </citation>
    <scope>NUCLEOTIDE SEQUENCE [LARGE SCALE GENOMIC DNA]</scope>
    <source>
        <strain evidence="4 5">NIES-4017</strain>
    </source>
</reference>
<comment type="caution">
    <text evidence="4">The sequence shown here is derived from an EMBL/GenBank/DDBJ whole genome shotgun (WGS) entry which is preliminary data.</text>
</comment>
<evidence type="ECO:0000313" key="4">
    <source>
        <dbReference type="EMBL" id="GFR44982.1"/>
    </source>
</evidence>
<dbReference type="EMBL" id="BMAR01000009">
    <property type="protein sequence ID" value="GFR44982.1"/>
    <property type="molecule type" value="Genomic_DNA"/>
</dbReference>
<evidence type="ECO:0000256" key="1">
    <source>
        <dbReference type="ARBA" id="ARBA00010118"/>
    </source>
</evidence>
<keyword evidence="5" id="KW-1185">Reference proteome</keyword>
<dbReference type="InterPro" id="IPR051091">
    <property type="entry name" value="O-Glucosyltr/Glycosyltrsf_90"/>
</dbReference>
<sequence>VHPADPHTQRLGAGGVQLCAVQGRSTAICPVRMHLHEWAANFSDLLDINKDRHVPMEQHADWRYLLHVDGQGLSSKLEVLLTLGSLVMKEESGYQAFYHHLLRPNEHYIPVWKTGSGPEDILEAVNWARTHDSEAHRIALAGQAFAARFLSAQARVCFWLKLFQEYGKTLTYDPISYRNITFHDDVGQLGGDSEGAGLQKGVVVGTSRSADKTRTKIARSSLPYIKPAQQFLDEEVRQYFPNLLREMVWEP</sequence>
<dbReference type="GO" id="GO:0016740">
    <property type="term" value="F:transferase activity"/>
    <property type="evidence" value="ECO:0007669"/>
    <property type="project" value="UniProtKB-KW"/>
</dbReference>
<protein>
    <recommendedName>
        <fullName evidence="3">Glycosyl transferase CAP10 domain-containing protein</fullName>
    </recommendedName>
</protein>
<proteinExistence type="inferred from homology"/>
<accession>A0AAD3DQW9</accession>
<feature type="domain" description="Glycosyl transferase CAP10" evidence="3">
    <location>
        <begin position="3"/>
        <end position="173"/>
    </location>
</feature>
<dbReference type="AlphaFoldDB" id="A0AAD3DQW9"/>
<dbReference type="SMART" id="SM00672">
    <property type="entry name" value="CAP10"/>
    <property type="match status" value="1"/>
</dbReference>
<evidence type="ECO:0000256" key="2">
    <source>
        <dbReference type="ARBA" id="ARBA00022679"/>
    </source>
</evidence>
<organism evidence="4 5">
    <name type="scientific">Astrephomene gubernaculifera</name>
    <dbReference type="NCBI Taxonomy" id="47775"/>
    <lineage>
        <taxon>Eukaryota</taxon>
        <taxon>Viridiplantae</taxon>
        <taxon>Chlorophyta</taxon>
        <taxon>core chlorophytes</taxon>
        <taxon>Chlorophyceae</taxon>
        <taxon>CS clade</taxon>
        <taxon>Chlamydomonadales</taxon>
        <taxon>Astrephomenaceae</taxon>
        <taxon>Astrephomene</taxon>
    </lineage>
</organism>
<gene>
    <name evidence="4" type="ORF">Agub_g6256</name>
</gene>